<accession>A0ABQ4XSW9</accession>
<reference evidence="1" key="2">
    <citation type="submission" date="2022-01" db="EMBL/GenBank/DDBJ databases">
        <authorList>
            <person name="Yamashiro T."/>
            <person name="Shiraishi A."/>
            <person name="Satake H."/>
            <person name="Nakayama K."/>
        </authorList>
    </citation>
    <scope>NUCLEOTIDE SEQUENCE</scope>
</reference>
<protein>
    <submittedName>
        <fullName evidence="1">Uncharacterized protein</fullName>
    </submittedName>
</protein>
<gene>
    <name evidence="1" type="ORF">Tco_0682731</name>
</gene>
<proteinExistence type="predicted"/>
<evidence type="ECO:0000313" key="2">
    <source>
        <dbReference type="Proteomes" id="UP001151760"/>
    </source>
</evidence>
<name>A0ABQ4XSW9_9ASTR</name>
<comment type="caution">
    <text evidence="1">The sequence shown here is derived from an EMBL/GenBank/DDBJ whole genome shotgun (WGS) entry which is preliminary data.</text>
</comment>
<organism evidence="1 2">
    <name type="scientific">Tanacetum coccineum</name>
    <dbReference type="NCBI Taxonomy" id="301880"/>
    <lineage>
        <taxon>Eukaryota</taxon>
        <taxon>Viridiplantae</taxon>
        <taxon>Streptophyta</taxon>
        <taxon>Embryophyta</taxon>
        <taxon>Tracheophyta</taxon>
        <taxon>Spermatophyta</taxon>
        <taxon>Magnoliopsida</taxon>
        <taxon>eudicotyledons</taxon>
        <taxon>Gunneridae</taxon>
        <taxon>Pentapetalae</taxon>
        <taxon>asterids</taxon>
        <taxon>campanulids</taxon>
        <taxon>Asterales</taxon>
        <taxon>Asteraceae</taxon>
        <taxon>Asteroideae</taxon>
        <taxon>Anthemideae</taxon>
        <taxon>Anthemidinae</taxon>
        <taxon>Tanacetum</taxon>
    </lineage>
</organism>
<keyword evidence="2" id="KW-1185">Reference proteome</keyword>
<evidence type="ECO:0000313" key="1">
    <source>
        <dbReference type="EMBL" id="GJS68166.1"/>
    </source>
</evidence>
<sequence>MVMGGWSVTRCVLGGDGNRHMIVDIQGGGSGIWSGVVGCVRKEERSVVITGMEVGLSNWVTVLWHGERDGVYSGNMIWRVIGFSSIEMWVVLDCTGSHGYSVMSCRVYSFRLTGVGGSGVRDLSETGTHNGWWDGELCLDMICFVVG</sequence>
<dbReference type="EMBL" id="BQNB010009770">
    <property type="protein sequence ID" value="GJS68166.1"/>
    <property type="molecule type" value="Genomic_DNA"/>
</dbReference>
<dbReference type="Proteomes" id="UP001151760">
    <property type="component" value="Unassembled WGS sequence"/>
</dbReference>
<reference evidence="1" key="1">
    <citation type="journal article" date="2022" name="Int. J. Mol. Sci.">
        <title>Draft Genome of Tanacetum Coccineum: Genomic Comparison of Closely Related Tanacetum-Family Plants.</title>
        <authorList>
            <person name="Yamashiro T."/>
            <person name="Shiraishi A."/>
            <person name="Nakayama K."/>
            <person name="Satake H."/>
        </authorList>
    </citation>
    <scope>NUCLEOTIDE SEQUENCE</scope>
</reference>